<evidence type="ECO:0000313" key="1">
    <source>
        <dbReference type="EMBL" id="MEQ2300234.1"/>
    </source>
</evidence>
<reference evidence="1 2" key="1">
    <citation type="submission" date="2021-06" db="EMBL/GenBank/DDBJ databases">
        <authorList>
            <person name="Palmer J.M."/>
        </authorList>
    </citation>
    <scope>NUCLEOTIDE SEQUENCE [LARGE SCALE GENOMIC DNA]</scope>
    <source>
        <strain evidence="1 2">AS_MEX2019</strain>
        <tissue evidence="1">Muscle</tissue>
    </source>
</reference>
<keyword evidence="2" id="KW-1185">Reference proteome</keyword>
<gene>
    <name evidence="1" type="ORF">AMECASPLE_023208</name>
</gene>
<proteinExistence type="predicted"/>
<dbReference type="Proteomes" id="UP001469553">
    <property type="component" value="Unassembled WGS sequence"/>
</dbReference>
<protein>
    <submittedName>
        <fullName evidence="1">Uncharacterized protein</fullName>
    </submittedName>
</protein>
<sequence length="77" mass="8745">MRAMDKSYLQIVKNLENLCKMGMFPFVSNQIQEGNHQDFKETPVPKLAALPVSEQPLTKATAVWAEISPNQAQELWN</sequence>
<name>A0ABV0Z223_9TELE</name>
<comment type="caution">
    <text evidence="1">The sequence shown here is derived from an EMBL/GenBank/DDBJ whole genome shotgun (WGS) entry which is preliminary data.</text>
</comment>
<dbReference type="EMBL" id="JAHRIP010049146">
    <property type="protein sequence ID" value="MEQ2300234.1"/>
    <property type="molecule type" value="Genomic_DNA"/>
</dbReference>
<accession>A0ABV0Z223</accession>
<evidence type="ECO:0000313" key="2">
    <source>
        <dbReference type="Proteomes" id="UP001469553"/>
    </source>
</evidence>
<organism evidence="1 2">
    <name type="scientific">Ameca splendens</name>
    <dbReference type="NCBI Taxonomy" id="208324"/>
    <lineage>
        <taxon>Eukaryota</taxon>
        <taxon>Metazoa</taxon>
        <taxon>Chordata</taxon>
        <taxon>Craniata</taxon>
        <taxon>Vertebrata</taxon>
        <taxon>Euteleostomi</taxon>
        <taxon>Actinopterygii</taxon>
        <taxon>Neopterygii</taxon>
        <taxon>Teleostei</taxon>
        <taxon>Neoteleostei</taxon>
        <taxon>Acanthomorphata</taxon>
        <taxon>Ovalentaria</taxon>
        <taxon>Atherinomorphae</taxon>
        <taxon>Cyprinodontiformes</taxon>
        <taxon>Goodeidae</taxon>
        <taxon>Ameca</taxon>
    </lineage>
</organism>